<dbReference type="EMBL" id="NIZV01000496">
    <property type="protein sequence ID" value="RSL87668.1"/>
    <property type="molecule type" value="Genomic_DNA"/>
</dbReference>
<reference evidence="1 2" key="1">
    <citation type="submission" date="2017-06" db="EMBL/GenBank/DDBJ databases">
        <title>Cmopartive genomic analysis of Ambrosia Fusariam Clade fungi.</title>
        <authorList>
            <person name="Stajich J.E."/>
            <person name="Carrillo J."/>
            <person name="Kijimoto T."/>
            <person name="Eskalen A."/>
            <person name="O'Donnell K."/>
            <person name="Kasson M."/>
        </authorList>
    </citation>
    <scope>NUCLEOTIDE SEQUENCE [LARGE SCALE GENOMIC DNA]</scope>
    <source>
        <strain evidence="1 2">NRRL 20438</strain>
    </source>
</reference>
<organism evidence="1 2">
    <name type="scientific">Fusarium ambrosium</name>
    <dbReference type="NCBI Taxonomy" id="131363"/>
    <lineage>
        <taxon>Eukaryota</taxon>
        <taxon>Fungi</taxon>
        <taxon>Dikarya</taxon>
        <taxon>Ascomycota</taxon>
        <taxon>Pezizomycotina</taxon>
        <taxon>Sordariomycetes</taxon>
        <taxon>Hypocreomycetidae</taxon>
        <taxon>Hypocreales</taxon>
        <taxon>Nectriaceae</taxon>
        <taxon>Fusarium</taxon>
        <taxon>Fusarium solani species complex</taxon>
    </lineage>
</organism>
<sequence>MAITTSHGPTRFRTIFSPPNITQTCSAKPGMQICVAYEALFELDKKYHTSPPDLYALAEAKPVAEYASLQTKAEHAGRLMAALHKKTEKIYGDVKSLPDGSAKDRKRRLIRVWTKIALVLIKEDIREVYDAEIKGNIVKGLHKVCGQRWKKMKLD</sequence>
<name>A0A428SD14_9HYPO</name>
<evidence type="ECO:0000313" key="2">
    <source>
        <dbReference type="Proteomes" id="UP000288429"/>
    </source>
</evidence>
<keyword evidence="2" id="KW-1185">Reference proteome</keyword>
<gene>
    <name evidence="1" type="ORF">CDV31_016210</name>
</gene>
<dbReference type="AlphaFoldDB" id="A0A428SD14"/>
<dbReference type="Proteomes" id="UP000288429">
    <property type="component" value="Unassembled WGS sequence"/>
</dbReference>
<protein>
    <submittedName>
        <fullName evidence="1">Uncharacterized protein</fullName>
    </submittedName>
</protein>
<evidence type="ECO:0000313" key="1">
    <source>
        <dbReference type="EMBL" id="RSL87668.1"/>
    </source>
</evidence>
<comment type="caution">
    <text evidence="1">The sequence shown here is derived from an EMBL/GenBank/DDBJ whole genome shotgun (WGS) entry which is preliminary data.</text>
</comment>
<proteinExistence type="predicted"/>
<accession>A0A428SD14</accession>